<keyword evidence="1" id="KW-0597">Phosphoprotein</keyword>
<dbReference type="Pfam" id="PF00072">
    <property type="entry name" value="Response_reg"/>
    <property type="match status" value="1"/>
</dbReference>
<organism evidence="3 4">
    <name type="scientific">Echinicola soli</name>
    <dbReference type="NCBI Taxonomy" id="2591634"/>
    <lineage>
        <taxon>Bacteria</taxon>
        <taxon>Pseudomonadati</taxon>
        <taxon>Bacteroidota</taxon>
        <taxon>Cytophagia</taxon>
        <taxon>Cytophagales</taxon>
        <taxon>Cyclobacteriaceae</taxon>
        <taxon>Echinicola</taxon>
    </lineage>
</organism>
<dbReference type="OrthoDB" id="1524091at2"/>
<feature type="domain" description="Response regulatory" evidence="2">
    <location>
        <begin position="5"/>
        <end position="126"/>
    </location>
</feature>
<dbReference type="SUPFAM" id="SSF52172">
    <property type="entry name" value="CheY-like"/>
    <property type="match status" value="1"/>
</dbReference>
<keyword evidence="4" id="KW-1185">Reference proteome</keyword>
<protein>
    <submittedName>
        <fullName evidence="3">Response regulator</fullName>
    </submittedName>
</protein>
<feature type="modified residue" description="4-aspartylphosphate" evidence="1">
    <location>
        <position position="58"/>
    </location>
</feature>
<evidence type="ECO:0000313" key="4">
    <source>
        <dbReference type="Proteomes" id="UP000316614"/>
    </source>
</evidence>
<dbReference type="EMBL" id="CP041253">
    <property type="protein sequence ID" value="QDH81116.1"/>
    <property type="molecule type" value="Genomic_DNA"/>
</dbReference>
<evidence type="ECO:0000313" key="3">
    <source>
        <dbReference type="EMBL" id="QDH81116.1"/>
    </source>
</evidence>
<reference evidence="3 4" key="1">
    <citation type="submission" date="2019-06" db="EMBL/GenBank/DDBJ databases">
        <title>Echinicola alkalisoli sp. nov. isolated from saline soil.</title>
        <authorList>
            <person name="Sun J.-Q."/>
            <person name="Xu L."/>
        </authorList>
    </citation>
    <scope>NUCLEOTIDE SEQUENCE [LARGE SCALE GENOMIC DNA]</scope>
    <source>
        <strain evidence="3 4">LN3S3</strain>
    </source>
</reference>
<dbReference type="KEGG" id="echi:FKX85_19605"/>
<dbReference type="GO" id="GO:0000160">
    <property type="term" value="P:phosphorelay signal transduction system"/>
    <property type="evidence" value="ECO:0007669"/>
    <property type="project" value="InterPro"/>
</dbReference>
<dbReference type="InterPro" id="IPR011006">
    <property type="entry name" value="CheY-like_superfamily"/>
</dbReference>
<accession>A0A514CMS3</accession>
<dbReference type="AlphaFoldDB" id="A0A514CMS3"/>
<dbReference type="RefSeq" id="WP_141616331.1">
    <property type="nucleotide sequence ID" value="NZ_CP041253.1"/>
</dbReference>
<dbReference type="PROSITE" id="PS50110">
    <property type="entry name" value="RESPONSE_REGULATORY"/>
    <property type="match status" value="1"/>
</dbReference>
<dbReference type="PANTHER" id="PTHR44520:SF2">
    <property type="entry name" value="RESPONSE REGULATOR RCP1"/>
    <property type="match status" value="1"/>
</dbReference>
<dbReference type="PANTHER" id="PTHR44520">
    <property type="entry name" value="RESPONSE REGULATOR RCP1-RELATED"/>
    <property type="match status" value="1"/>
</dbReference>
<evidence type="ECO:0000256" key="1">
    <source>
        <dbReference type="PROSITE-ProRule" id="PRU00169"/>
    </source>
</evidence>
<gene>
    <name evidence="3" type="ORF">FKX85_19605</name>
</gene>
<sequence>MKGLKIVLIDDDPVSNLIHRKLIKRVLPDVDITVFTSAFDSLDYFKASVDRPYLVFLDIHMPQMGGWDLLSELEKEGRPGNIGVYMLSSSLDPLDRNRANGFDMVAGFLQKPLKEKELIEIFGRAGIDHT</sequence>
<dbReference type="Proteomes" id="UP000316614">
    <property type="component" value="Chromosome"/>
</dbReference>
<dbReference type="Gene3D" id="3.40.50.2300">
    <property type="match status" value="1"/>
</dbReference>
<dbReference type="InterPro" id="IPR052893">
    <property type="entry name" value="TCS_response_regulator"/>
</dbReference>
<name>A0A514CMS3_9BACT</name>
<dbReference type="InterPro" id="IPR001789">
    <property type="entry name" value="Sig_transdc_resp-reg_receiver"/>
</dbReference>
<evidence type="ECO:0000259" key="2">
    <source>
        <dbReference type="PROSITE" id="PS50110"/>
    </source>
</evidence>
<proteinExistence type="predicted"/>
<dbReference type="SMART" id="SM00448">
    <property type="entry name" value="REC"/>
    <property type="match status" value="1"/>
</dbReference>